<evidence type="ECO:0000256" key="1">
    <source>
        <dbReference type="ARBA" id="ARBA00023015"/>
    </source>
</evidence>
<dbReference type="InterPro" id="IPR014710">
    <property type="entry name" value="RmlC-like_jellyroll"/>
</dbReference>
<dbReference type="Pfam" id="PF13545">
    <property type="entry name" value="HTH_Crp_2"/>
    <property type="match status" value="1"/>
</dbReference>
<dbReference type="InterPro" id="IPR050397">
    <property type="entry name" value="Env_Response_Regulators"/>
</dbReference>
<dbReference type="GO" id="GO:0005829">
    <property type="term" value="C:cytosol"/>
    <property type="evidence" value="ECO:0007669"/>
    <property type="project" value="TreeGrafter"/>
</dbReference>
<dbReference type="SMART" id="SM00419">
    <property type="entry name" value="HTH_CRP"/>
    <property type="match status" value="1"/>
</dbReference>
<name>A0A512RLQ9_9BACT</name>
<keyword evidence="3" id="KW-0804">Transcription</keyword>
<evidence type="ECO:0000256" key="2">
    <source>
        <dbReference type="ARBA" id="ARBA00023125"/>
    </source>
</evidence>
<dbReference type="SUPFAM" id="SSF46785">
    <property type="entry name" value="Winged helix' DNA-binding domain"/>
    <property type="match status" value="1"/>
</dbReference>
<dbReference type="Proteomes" id="UP000321436">
    <property type="component" value="Unassembled WGS sequence"/>
</dbReference>
<dbReference type="AlphaFoldDB" id="A0A512RLQ9"/>
<keyword evidence="1" id="KW-0805">Transcription regulation</keyword>
<sequence>MKKDKQGCDLQTCLLCRRGMKEWLPAIHAHKKNFILKKGDTIFKEGDAVTGIFFLSSGRVKVHKHWADGKELIVRFAREGDIVGHRGIGTELVYPVTATALEPSSVCFFEIDFFNASLKVNHELLYELMQFYAKELMESEKSMRNLAHMSVKGRLANALLALKNKFGLDKDGFIAFPLSKQDLSSYVGATYETTFRMLNELINDHIIAVSGKHITIRQEEKLQQLTGED</sequence>
<dbReference type="PROSITE" id="PS51063">
    <property type="entry name" value="HTH_CRP_2"/>
    <property type="match status" value="1"/>
</dbReference>
<evidence type="ECO:0000259" key="4">
    <source>
        <dbReference type="PROSITE" id="PS50042"/>
    </source>
</evidence>
<dbReference type="InterPro" id="IPR036388">
    <property type="entry name" value="WH-like_DNA-bd_sf"/>
</dbReference>
<keyword evidence="7" id="KW-1185">Reference proteome</keyword>
<evidence type="ECO:0000313" key="7">
    <source>
        <dbReference type="Proteomes" id="UP000321436"/>
    </source>
</evidence>
<evidence type="ECO:0000259" key="5">
    <source>
        <dbReference type="PROSITE" id="PS51063"/>
    </source>
</evidence>
<dbReference type="InterPro" id="IPR018490">
    <property type="entry name" value="cNMP-bd_dom_sf"/>
</dbReference>
<feature type="domain" description="HTH crp-type" evidence="5">
    <location>
        <begin position="149"/>
        <end position="220"/>
    </location>
</feature>
<dbReference type="Gene3D" id="1.10.10.10">
    <property type="entry name" value="Winged helix-like DNA-binding domain superfamily/Winged helix DNA-binding domain"/>
    <property type="match status" value="1"/>
</dbReference>
<dbReference type="RefSeq" id="WP_146863054.1">
    <property type="nucleotide sequence ID" value="NZ_BKAU01000002.1"/>
</dbReference>
<feature type="domain" description="Cyclic nucleotide-binding" evidence="4">
    <location>
        <begin position="32"/>
        <end position="112"/>
    </location>
</feature>
<dbReference type="PANTHER" id="PTHR24567">
    <property type="entry name" value="CRP FAMILY TRANSCRIPTIONAL REGULATORY PROTEIN"/>
    <property type="match status" value="1"/>
</dbReference>
<dbReference type="GO" id="GO:0003700">
    <property type="term" value="F:DNA-binding transcription factor activity"/>
    <property type="evidence" value="ECO:0007669"/>
    <property type="project" value="TreeGrafter"/>
</dbReference>
<dbReference type="GO" id="GO:0003677">
    <property type="term" value="F:DNA binding"/>
    <property type="evidence" value="ECO:0007669"/>
    <property type="project" value="UniProtKB-KW"/>
</dbReference>
<dbReference type="InterPro" id="IPR036390">
    <property type="entry name" value="WH_DNA-bd_sf"/>
</dbReference>
<dbReference type="InterPro" id="IPR000595">
    <property type="entry name" value="cNMP-bd_dom"/>
</dbReference>
<keyword evidence="2" id="KW-0238">DNA-binding</keyword>
<comment type="caution">
    <text evidence="6">The sequence shown here is derived from an EMBL/GenBank/DDBJ whole genome shotgun (WGS) entry which is preliminary data.</text>
</comment>
<evidence type="ECO:0000256" key="3">
    <source>
        <dbReference type="ARBA" id="ARBA00023163"/>
    </source>
</evidence>
<dbReference type="SMART" id="SM00100">
    <property type="entry name" value="cNMP"/>
    <property type="match status" value="1"/>
</dbReference>
<reference evidence="6 7" key="1">
    <citation type="submission" date="2019-07" db="EMBL/GenBank/DDBJ databases">
        <title>Whole genome shotgun sequence of Chitinophaga cymbidii NBRC 109752.</title>
        <authorList>
            <person name="Hosoyama A."/>
            <person name="Uohara A."/>
            <person name="Ohji S."/>
            <person name="Ichikawa N."/>
        </authorList>
    </citation>
    <scope>NUCLEOTIDE SEQUENCE [LARGE SCALE GENOMIC DNA]</scope>
    <source>
        <strain evidence="6 7">NBRC 109752</strain>
    </source>
</reference>
<dbReference type="CDD" id="cd00038">
    <property type="entry name" value="CAP_ED"/>
    <property type="match status" value="1"/>
</dbReference>
<dbReference type="PANTHER" id="PTHR24567:SF28">
    <property type="entry name" value="LISTERIOLYSIN REGULATORY PROTEIN"/>
    <property type="match status" value="1"/>
</dbReference>
<evidence type="ECO:0008006" key="8">
    <source>
        <dbReference type="Google" id="ProtNLM"/>
    </source>
</evidence>
<dbReference type="OrthoDB" id="9127033at2"/>
<dbReference type="EMBL" id="BKAU01000002">
    <property type="protein sequence ID" value="GEP96648.1"/>
    <property type="molecule type" value="Genomic_DNA"/>
</dbReference>
<proteinExistence type="predicted"/>
<dbReference type="Pfam" id="PF00027">
    <property type="entry name" value="cNMP_binding"/>
    <property type="match status" value="1"/>
</dbReference>
<dbReference type="PROSITE" id="PS50042">
    <property type="entry name" value="CNMP_BINDING_3"/>
    <property type="match status" value="1"/>
</dbReference>
<gene>
    <name evidence="6" type="ORF">CCY01nite_29080</name>
</gene>
<protein>
    <recommendedName>
        <fullName evidence="8">Crp/Fnr family transcriptional regulator</fullName>
    </recommendedName>
</protein>
<dbReference type="Gene3D" id="2.60.120.10">
    <property type="entry name" value="Jelly Rolls"/>
    <property type="match status" value="1"/>
</dbReference>
<organism evidence="6 7">
    <name type="scientific">Chitinophaga cymbidii</name>
    <dbReference type="NCBI Taxonomy" id="1096750"/>
    <lineage>
        <taxon>Bacteria</taxon>
        <taxon>Pseudomonadati</taxon>
        <taxon>Bacteroidota</taxon>
        <taxon>Chitinophagia</taxon>
        <taxon>Chitinophagales</taxon>
        <taxon>Chitinophagaceae</taxon>
        <taxon>Chitinophaga</taxon>
    </lineage>
</organism>
<dbReference type="SUPFAM" id="SSF51206">
    <property type="entry name" value="cAMP-binding domain-like"/>
    <property type="match status" value="1"/>
</dbReference>
<accession>A0A512RLQ9</accession>
<dbReference type="InterPro" id="IPR012318">
    <property type="entry name" value="HTH_CRP"/>
</dbReference>
<evidence type="ECO:0000313" key="6">
    <source>
        <dbReference type="EMBL" id="GEP96648.1"/>
    </source>
</evidence>